<sequence>MTQDNYIARLEEAVKQMLKPLKNIPFNLVIQSMTEKKVLKFDYSNEEHTEVLRLLTDAAIDAGREINKTGILRPRPNEVGNDIEPYVRNSLNKLNLNADTPIVPSGNKKATGYPDVLFWYKSKPYYLECKTYNRKNINTTQRSFYFSPSDEFKVIYDAVHFILSFEIYVAGRSGENHIYKCRNYKILSVESLSLDIKYEFNSDTKRVYSGKDGTVILAEGKN</sequence>
<keyword evidence="1" id="KW-0540">Nuclease</keyword>
<comment type="caution">
    <text evidence="1">The sequence shown here is derived from an EMBL/GenBank/DDBJ whole genome shotgun (WGS) entry which is preliminary data.</text>
</comment>
<dbReference type="AlphaFoldDB" id="A0A9W6LKX0"/>
<reference evidence="1" key="1">
    <citation type="submission" date="2022-12" db="EMBL/GenBank/DDBJ databases">
        <title>Reference genome sequencing for broad-spectrum identification of bacterial and archaeal isolates by mass spectrometry.</title>
        <authorList>
            <person name="Sekiguchi Y."/>
            <person name="Tourlousse D.M."/>
        </authorList>
    </citation>
    <scope>NUCLEOTIDE SEQUENCE</scope>
    <source>
        <strain evidence="1">TSL-P1</strain>
    </source>
</reference>
<dbReference type="EMBL" id="BSDX01000001">
    <property type="protein sequence ID" value="GLI54077.1"/>
    <property type="molecule type" value="Genomic_DNA"/>
</dbReference>
<dbReference type="GO" id="GO:0004519">
    <property type="term" value="F:endonuclease activity"/>
    <property type="evidence" value="ECO:0007669"/>
    <property type="project" value="UniProtKB-KW"/>
</dbReference>
<evidence type="ECO:0000313" key="1">
    <source>
        <dbReference type="EMBL" id="GLI54077.1"/>
    </source>
</evidence>
<proteinExistence type="predicted"/>
<protein>
    <submittedName>
        <fullName evidence="1">Type II restriction endonuclease MjaV</fullName>
    </submittedName>
</protein>
<evidence type="ECO:0000313" key="2">
    <source>
        <dbReference type="Proteomes" id="UP001144297"/>
    </source>
</evidence>
<keyword evidence="1" id="KW-0378">Hydrolase</keyword>
<gene>
    <name evidence="1" type="ORF">TISLANDTSLP1_17700</name>
</gene>
<accession>A0A9W6LKX0</accession>
<keyword evidence="1" id="KW-0255">Endonuclease</keyword>
<name>A0A9W6LKX0_9BACT</name>
<dbReference type="Proteomes" id="UP001144297">
    <property type="component" value="Unassembled WGS sequence"/>
</dbReference>
<organism evidence="1 2">
    <name type="scientific">Thermodesulfovibrio yellowstonii</name>
    <dbReference type="NCBI Taxonomy" id="28262"/>
    <lineage>
        <taxon>Bacteria</taxon>
        <taxon>Pseudomonadati</taxon>
        <taxon>Nitrospirota</taxon>
        <taxon>Thermodesulfovibrionia</taxon>
        <taxon>Thermodesulfovibrionales</taxon>
        <taxon>Thermodesulfovibrionaceae</taxon>
        <taxon>Thermodesulfovibrio</taxon>
    </lineage>
</organism>
<keyword evidence="2" id="KW-1185">Reference proteome</keyword>